<dbReference type="Proteomes" id="UP000009319">
    <property type="component" value="Unassembled WGS sequence"/>
</dbReference>
<dbReference type="AlphaFoldDB" id="K0Q0E8"/>
<dbReference type="STRING" id="1211777.BN77_0582"/>
<protein>
    <submittedName>
        <fullName evidence="1">Uncharacterized protein</fullName>
    </submittedName>
</protein>
<accession>K0Q0E8</accession>
<organism evidence="1 2">
    <name type="scientific">Rhizobium mesoamericanum STM3625</name>
    <dbReference type="NCBI Taxonomy" id="1211777"/>
    <lineage>
        <taxon>Bacteria</taxon>
        <taxon>Pseudomonadati</taxon>
        <taxon>Pseudomonadota</taxon>
        <taxon>Alphaproteobacteria</taxon>
        <taxon>Hyphomicrobiales</taxon>
        <taxon>Rhizobiaceae</taxon>
        <taxon>Rhizobium/Agrobacterium group</taxon>
        <taxon>Rhizobium</taxon>
    </lineage>
</organism>
<dbReference type="HOGENOM" id="CLU_3011207_0_0_5"/>
<name>K0Q0E8_9HYPH</name>
<dbReference type="EMBL" id="CANI01000032">
    <property type="protein sequence ID" value="CCM77625.1"/>
    <property type="molecule type" value="Genomic_DNA"/>
</dbReference>
<evidence type="ECO:0000313" key="1">
    <source>
        <dbReference type="EMBL" id="CCM77625.1"/>
    </source>
</evidence>
<gene>
    <name evidence="1" type="ORF">BN77_0582</name>
</gene>
<comment type="caution">
    <text evidence="1">The sequence shown here is derived from an EMBL/GenBank/DDBJ whole genome shotgun (WGS) entry which is preliminary data.</text>
</comment>
<evidence type="ECO:0000313" key="2">
    <source>
        <dbReference type="Proteomes" id="UP000009319"/>
    </source>
</evidence>
<reference evidence="1 2" key="1">
    <citation type="journal article" date="2013" name="Genome Announc.">
        <title>Draft Genome Sequence of Rhizobium mesoamericanum STM3625, a Nitrogen-Fixing Symbiont of Mimosa pudica Isolated in French Guiana (South America).</title>
        <authorList>
            <person name="Moulin L."/>
            <person name="Mornico D."/>
            <person name="Melkonian R."/>
            <person name="Klonowska A."/>
        </authorList>
    </citation>
    <scope>NUCLEOTIDE SEQUENCE [LARGE SCALE GENOMIC DNA]</scope>
    <source>
        <strain evidence="1 2">STM3625</strain>
    </source>
</reference>
<keyword evidence="2" id="KW-1185">Reference proteome</keyword>
<dbReference type="eggNOG" id="COG3540">
    <property type="taxonomic scope" value="Bacteria"/>
</dbReference>
<proteinExistence type="predicted"/>
<sequence>MTGAIGSAQQKLPPSAGMQFFGIVDIDGQTQQPTVRLMDRNDTELWRTVIAPQVSS</sequence>